<evidence type="ECO:0000313" key="1">
    <source>
        <dbReference type="EMBL" id="CAD8094708.1"/>
    </source>
</evidence>
<comment type="caution">
    <text evidence="1">The sequence shown here is derived from an EMBL/GenBank/DDBJ whole genome shotgun (WGS) entry which is preliminary data.</text>
</comment>
<evidence type="ECO:0000313" key="2">
    <source>
        <dbReference type="Proteomes" id="UP000692954"/>
    </source>
</evidence>
<gene>
    <name evidence="1" type="ORF">PSON_ATCC_30995.1.T0630019</name>
</gene>
<dbReference type="Proteomes" id="UP000692954">
    <property type="component" value="Unassembled WGS sequence"/>
</dbReference>
<dbReference type="AlphaFoldDB" id="A0A8S1NQD3"/>
<sequence length="141" mass="16517">MDSNLNVLQDEEDFETLHNKYKELVTFSPKTKTQINSSKNLKTPKLIPFQLISESNTINQGKKSTIQTFQQKPIQVVQSLNILQNEESCNRRNFSFYELSTKSLSPRKSNQETTSEIASDYTFKLYDGNKKVRFRINERRE</sequence>
<name>A0A8S1NQD3_9CILI</name>
<protein>
    <submittedName>
        <fullName evidence="1">Uncharacterized protein</fullName>
    </submittedName>
</protein>
<proteinExistence type="predicted"/>
<dbReference type="OrthoDB" id="292381at2759"/>
<reference evidence="1" key="1">
    <citation type="submission" date="2021-01" db="EMBL/GenBank/DDBJ databases">
        <authorList>
            <consortium name="Genoscope - CEA"/>
            <person name="William W."/>
        </authorList>
    </citation>
    <scope>NUCLEOTIDE SEQUENCE</scope>
</reference>
<organism evidence="1 2">
    <name type="scientific">Paramecium sonneborni</name>
    <dbReference type="NCBI Taxonomy" id="65129"/>
    <lineage>
        <taxon>Eukaryota</taxon>
        <taxon>Sar</taxon>
        <taxon>Alveolata</taxon>
        <taxon>Ciliophora</taxon>
        <taxon>Intramacronucleata</taxon>
        <taxon>Oligohymenophorea</taxon>
        <taxon>Peniculida</taxon>
        <taxon>Parameciidae</taxon>
        <taxon>Paramecium</taxon>
    </lineage>
</organism>
<dbReference type="EMBL" id="CAJJDN010000063">
    <property type="protein sequence ID" value="CAD8094708.1"/>
    <property type="molecule type" value="Genomic_DNA"/>
</dbReference>
<keyword evidence="2" id="KW-1185">Reference proteome</keyword>
<accession>A0A8S1NQD3</accession>